<keyword evidence="3" id="KW-0479">Metal-binding</keyword>
<evidence type="ECO:0000256" key="7">
    <source>
        <dbReference type="ARBA" id="ARBA00023014"/>
    </source>
</evidence>
<dbReference type="GO" id="GO:0046872">
    <property type="term" value="F:metal ion binding"/>
    <property type="evidence" value="ECO:0007669"/>
    <property type="project" value="UniProtKB-KW"/>
</dbReference>
<comment type="caution">
    <text evidence="9">The sequence shown here is derived from an EMBL/GenBank/DDBJ whole genome shotgun (WGS) entry which is preliminary data.</text>
</comment>
<dbReference type="PROSITE" id="PS00198">
    <property type="entry name" value="4FE4S_FER_1"/>
    <property type="match status" value="1"/>
</dbReference>
<evidence type="ECO:0000256" key="6">
    <source>
        <dbReference type="ARBA" id="ARBA00023004"/>
    </source>
</evidence>
<dbReference type="InterPro" id="IPR050572">
    <property type="entry name" value="Fe-S_Ferredoxin"/>
</dbReference>
<dbReference type="InterPro" id="IPR017900">
    <property type="entry name" value="4Fe4S_Fe_S_CS"/>
</dbReference>
<accession>A0A645EZ81</accession>
<evidence type="ECO:0000256" key="1">
    <source>
        <dbReference type="ARBA" id="ARBA00022448"/>
    </source>
</evidence>
<proteinExistence type="predicted"/>
<dbReference type="PROSITE" id="PS51379">
    <property type="entry name" value="4FE4S_FER_2"/>
    <property type="match status" value="2"/>
</dbReference>
<dbReference type="PANTHER" id="PTHR43687:SF6">
    <property type="entry name" value="L-ASPARTATE SEMIALDEHYDE SULFURTRANSFERASE IRON-SULFUR SUBUNIT"/>
    <property type="match status" value="1"/>
</dbReference>
<keyword evidence="7" id="KW-0411">Iron-sulfur</keyword>
<dbReference type="EC" id="1.6.5.11" evidence="9"/>
<dbReference type="InterPro" id="IPR007160">
    <property type="entry name" value="DUF362"/>
</dbReference>
<evidence type="ECO:0000259" key="8">
    <source>
        <dbReference type="PROSITE" id="PS51379"/>
    </source>
</evidence>
<evidence type="ECO:0000313" key="9">
    <source>
        <dbReference type="EMBL" id="MPN05704.1"/>
    </source>
</evidence>
<dbReference type="InterPro" id="IPR017896">
    <property type="entry name" value="4Fe4S_Fe-S-bd"/>
</dbReference>
<dbReference type="GO" id="GO:0051539">
    <property type="term" value="F:4 iron, 4 sulfur cluster binding"/>
    <property type="evidence" value="ECO:0007669"/>
    <property type="project" value="UniProtKB-KW"/>
</dbReference>
<keyword evidence="2" id="KW-0004">4Fe-4S</keyword>
<keyword evidence="1" id="KW-0813">Transport</keyword>
<sequence length="233" mass="25719">MKTHAFQRVTGAVKNQFGCVPGALKGEFHVKVPDAYEFAKMLIDLNTLVHPRLYIMDGIVAMEGNGPRGGDSRNMGVLLFSRDPIALDATMCRLMNLDPALVLTNQAGLEMGAGTYLSEEITLLGDPIEPLIAVDFRVNREPIAKAPKKNQPAIIKRAITARPEIIAERCVKCGICMSMCPVTPKAVDWHDGNKSNPPSYKYDRCIRCYCCQEVCPESAITVKVPFLRRLLAK</sequence>
<dbReference type="GO" id="GO:0016491">
    <property type="term" value="F:oxidoreductase activity"/>
    <property type="evidence" value="ECO:0007669"/>
    <property type="project" value="UniProtKB-KW"/>
</dbReference>
<keyword evidence="4" id="KW-0677">Repeat</keyword>
<dbReference type="Gene3D" id="3.30.70.20">
    <property type="match status" value="1"/>
</dbReference>
<dbReference type="Pfam" id="PF04015">
    <property type="entry name" value="DUF362"/>
    <property type="match status" value="1"/>
</dbReference>
<evidence type="ECO:0000256" key="4">
    <source>
        <dbReference type="ARBA" id="ARBA00022737"/>
    </source>
</evidence>
<gene>
    <name evidence="9" type="primary">ndhI_104</name>
    <name evidence="9" type="ORF">SDC9_152957</name>
</gene>
<dbReference type="PANTHER" id="PTHR43687">
    <property type="entry name" value="ADENYLYLSULFATE REDUCTASE, BETA SUBUNIT"/>
    <property type="match status" value="1"/>
</dbReference>
<organism evidence="9">
    <name type="scientific">bioreactor metagenome</name>
    <dbReference type="NCBI Taxonomy" id="1076179"/>
    <lineage>
        <taxon>unclassified sequences</taxon>
        <taxon>metagenomes</taxon>
        <taxon>ecological metagenomes</taxon>
    </lineage>
</organism>
<keyword evidence="9" id="KW-0560">Oxidoreductase</keyword>
<evidence type="ECO:0000256" key="3">
    <source>
        <dbReference type="ARBA" id="ARBA00022723"/>
    </source>
</evidence>
<feature type="domain" description="4Fe-4S ferredoxin-type" evidence="8">
    <location>
        <begin position="161"/>
        <end position="192"/>
    </location>
</feature>
<name>A0A645EZ81_9ZZZZ</name>
<dbReference type="Pfam" id="PF13237">
    <property type="entry name" value="Fer4_10"/>
    <property type="match status" value="1"/>
</dbReference>
<dbReference type="EMBL" id="VSSQ01051613">
    <property type="protein sequence ID" value="MPN05704.1"/>
    <property type="molecule type" value="Genomic_DNA"/>
</dbReference>
<dbReference type="AlphaFoldDB" id="A0A645EZ81"/>
<feature type="domain" description="4Fe-4S ferredoxin-type" evidence="8">
    <location>
        <begin position="196"/>
        <end position="225"/>
    </location>
</feature>
<evidence type="ECO:0000256" key="2">
    <source>
        <dbReference type="ARBA" id="ARBA00022485"/>
    </source>
</evidence>
<protein>
    <submittedName>
        <fullName evidence="9">NAD(P)H-quinone oxidoreductase subunit I, chloroplastic</fullName>
        <ecNumber evidence="9">1.6.5.11</ecNumber>
    </submittedName>
</protein>
<evidence type="ECO:0000256" key="5">
    <source>
        <dbReference type="ARBA" id="ARBA00022982"/>
    </source>
</evidence>
<keyword evidence="5" id="KW-0249">Electron transport</keyword>
<keyword evidence="6" id="KW-0408">Iron</keyword>
<reference evidence="9" key="1">
    <citation type="submission" date="2019-08" db="EMBL/GenBank/DDBJ databases">
        <authorList>
            <person name="Kucharzyk K."/>
            <person name="Murdoch R.W."/>
            <person name="Higgins S."/>
            <person name="Loffler F."/>
        </authorList>
    </citation>
    <scope>NUCLEOTIDE SEQUENCE</scope>
</reference>
<dbReference type="SUPFAM" id="SSF54862">
    <property type="entry name" value="4Fe-4S ferredoxins"/>
    <property type="match status" value="1"/>
</dbReference>